<dbReference type="OrthoDB" id="359154at2759"/>
<dbReference type="InterPro" id="IPR041988">
    <property type="entry name" value="Ribosomal_uL24_KOW"/>
</dbReference>
<dbReference type="GeneID" id="54405549"/>
<dbReference type="Proteomes" id="UP000799771">
    <property type="component" value="Unassembled WGS sequence"/>
</dbReference>
<evidence type="ECO:0000256" key="4">
    <source>
        <dbReference type="SAM" id="MobiDB-lite"/>
    </source>
</evidence>
<protein>
    <recommendedName>
        <fullName evidence="7">KOW domain-containing protein</fullName>
    </recommendedName>
</protein>
<dbReference type="GO" id="GO:1990904">
    <property type="term" value="C:ribonucleoprotein complex"/>
    <property type="evidence" value="ECO:0007669"/>
    <property type="project" value="UniProtKB-KW"/>
</dbReference>
<evidence type="ECO:0008006" key="7">
    <source>
        <dbReference type="Google" id="ProtNLM"/>
    </source>
</evidence>
<name>A0A6A6A5N0_9PLEO</name>
<evidence type="ECO:0000313" key="6">
    <source>
        <dbReference type="Proteomes" id="UP000799771"/>
    </source>
</evidence>
<dbReference type="AlphaFoldDB" id="A0A6A6A5N0"/>
<feature type="region of interest" description="Disordered" evidence="4">
    <location>
        <begin position="421"/>
        <end position="444"/>
    </location>
</feature>
<dbReference type="EMBL" id="ML977511">
    <property type="protein sequence ID" value="KAF2127120.1"/>
    <property type="molecule type" value="Genomic_DNA"/>
</dbReference>
<dbReference type="GO" id="GO:0003735">
    <property type="term" value="F:structural constituent of ribosome"/>
    <property type="evidence" value="ECO:0007669"/>
    <property type="project" value="InterPro"/>
</dbReference>
<organism evidence="5 6">
    <name type="scientific">Dothidotthia symphoricarpi CBS 119687</name>
    <dbReference type="NCBI Taxonomy" id="1392245"/>
    <lineage>
        <taxon>Eukaryota</taxon>
        <taxon>Fungi</taxon>
        <taxon>Dikarya</taxon>
        <taxon>Ascomycota</taxon>
        <taxon>Pezizomycotina</taxon>
        <taxon>Dothideomycetes</taxon>
        <taxon>Pleosporomycetidae</taxon>
        <taxon>Pleosporales</taxon>
        <taxon>Dothidotthiaceae</taxon>
        <taxon>Dothidotthia</taxon>
    </lineage>
</organism>
<gene>
    <name evidence="5" type="ORF">P153DRAFT_320582</name>
</gene>
<dbReference type="Gene3D" id="2.30.30.30">
    <property type="match status" value="1"/>
</dbReference>
<dbReference type="CDD" id="cd06089">
    <property type="entry name" value="KOW_RPL26"/>
    <property type="match status" value="1"/>
</dbReference>
<evidence type="ECO:0000256" key="1">
    <source>
        <dbReference type="ARBA" id="ARBA00010618"/>
    </source>
</evidence>
<dbReference type="InterPro" id="IPR003256">
    <property type="entry name" value="Ribosomal_uL24"/>
</dbReference>
<dbReference type="RefSeq" id="XP_033521509.1">
    <property type="nucleotide sequence ID" value="XM_033665117.1"/>
</dbReference>
<evidence type="ECO:0000256" key="2">
    <source>
        <dbReference type="ARBA" id="ARBA00022980"/>
    </source>
</evidence>
<accession>A0A6A6A5N0</accession>
<keyword evidence="2" id="KW-0689">Ribosomal protein</keyword>
<dbReference type="GO" id="GO:0003723">
    <property type="term" value="F:RNA binding"/>
    <property type="evidence" value="ECO:0007669"/>
    <property type="project" value="InterPro"/>
</dbReference>
<proteinExistence type="inferred from homology"/>
<reference evidence="5" key="1">
    <citation type="journal article" date="2020" name="Stud. Mycol.">
        <title>101 Dothideomycetes genomes: a test case for predicting lifestyles and emergence of pathogens.</title>
        <authorList>
            <person name="Haridas S."/>
            <person name="Albert R."/>
            <person name="Binder M."/>
            <person name="Bloem J."/>
            <person name="Labutti K."/>
            <person name="Salamov A."/>
            <person name="Andreopoulos B."/>
            <person name="Baker S."/>
            <person name="Barry K."/>
            <person name="Bills G."/>
            <person name="Bluhm B."/>
            <person name="Cannon C."/>
            <person name="Castanera R."/>
            <person name="Culley D."/>
            <person name="Daum C."/>
            <person name="Ezra D."/>
            <person name="Gonzalez J."/>
            <person name="Henrissat B."/>
            <person name="Kuo A."/>
            <person name="Liang C."/>
            <person name="Lipzen A."/>
            <person name="Lutzoni F."/>
            <person name="Magnuson J."/>
            <person name="Mondo S."/>
            <person name="Nolan M."/>
            <person name="Ohm R."/>
            <person name="Pangilinan J."/>
            <person name="Park H.-J."/>
            <person name="Ramirez L."/>
            <person name="Alfaro M."/>
            <person name="Sun H."/>
            <person name="Tritt A."/>
            <person name="Yoshinaga Y."/>
            <person name="Zwiers L.-H."/>
            <person name="Turgeon B."/>
            <person name="Goodwin S."/>
            <person name="Spatafora J."/>
            <person name="Crous P."/>
            <person name="Grigoriev I."/>
        </authorList>
    </citation>
    <scope>NUCLEOTIDE SEQUENCE</scope>
    <source>
        <strain evidence="5">CBS 119687</strain>
    </source>
</reference>
<dbReference type="SUPFAM" id="SSF50104">
    <property type="entry name" value="Translation proteins SH3-like domain"/>
    <property type="match status" value="1"/>
</dbReference>
<dbReference type="InterPro" id="IPR014722">
    <property type="entry name" value="Rib_uL2_dom2"/>
</dbReference>
<dbReference type="PANTHER" id="PTHR12903">
    <property type="entry name" value="MITOCHONDRIAL RIBOSOMAL PROTEIN L24"/>
    <property type="match status" value="1"/>
</dbReference>
<dbReference type="InterPro" id="IPR008991">
    <property type="entry name" value="Translation_prot_SH3-like_sf"/>
</dbReference>
<comment type="similarity">
    <text evidence="1">Belongs to the universal ribosomal protein uL24 family.</text>
</comment>
<evidence type="ECO:0000256" key="3">
    <source>
        <dbReference type="ARBA" id="ARBA00023274"/>
    </source>
</evidence>
<keyword evidence="3" id="KW-0687">Ribonucleoprotein</keyword>
<dbReference type="GO" id="GO:0006412">
    <property type="term" value="P:translation"/>
    <property type="evidence" value="ECO:0007669"/>
    <property type="project" value="InterPro"/>
</dbReference>
<feature type="region of interest" description="Disordered" evidence="4">
    <location>
        <begin position="87"/>
        <end position="107"/>
    </location>
</feature>
<feature type="compositionally biased region" description="Basic and acidic residues" evidence="4">
    <location>
        <begin position="421"/>
        <end position="430"/>
    </location>
</feature>
<dbReference type="GO" id="GO:0005840">
    <property type="term" value="C:ribosome"/>
    <property type="evidence" value="ECO:0007669"/>
    <property type="project" value="UniProtKB-KW"/>
</dbReference>
<evidence type="ECO:0000313" key="5">
    <source>
        <dbReference type="EMBL" id="KAF2127120.1"/>
    </source>
</evidence>
<keyword evidence="6" id="KW-1185">Reference proteome</keyword>
<sequence length="519" mass="60096">MTQLIARPGRNATRQAKKLKEIRKVKGAILWHEKARKERQKIQQERWESKQSARQHVVWNNEYVKGTKKEALANAYEDWRLGPLRPNRATGRDADKYGALTGGHMQKPDIPVRVQKNRNESRIRQGLDSNYPLVVDDKKYFPIVRDDRVLMMTGRDKGKIGQVAEVIGRTHEAIIKEMNMQYYDADVFSNADGHVGPRRESEVPIHLDNLRLVVPYEINNVEKRQKVYKDVIVDKLFMERHTTGMDPFTATDYGDATIPEEHQYDPSSGLPIFHRYIAGTRHRIEWPWEKEEQIEDRGITVEDKLDGQTWVRKTLNTLRHPITSLNRWRDRSKNVDAVATREEVPLAAQLEEIESRQLARIKNDRPRSWDPKDPDAYEDVDTTRNIVDSADSMSYTLIAPPFPQTLGTELRDDIREFVTKAGKASKEGKDGSGAIRRPKSTTEHQIRAKELLKEQRRAAERMKTPMQLRWELDHAKKIKEKKENPMVDTETLLLALGQHMEKSGVKVKRRADSDAAELD</sequence>